<evidence type="ECO:0000313" key="2">
    <source>
        <dbReference type="EMBL" id="SDI27584.1"/>
    </source>
</evidence>
<proteinExistence type="predicted"/>
<dbReference type="RefSeq" id="WP_090395595.1">
    <property type="nucleotide sequence ID" value="NZ_FNEN01000001.1"/>
</dbReference>
<dbReference type="AlphaFoldDB" id="A0A1G8J8J9"/>
<feature type="coiled-coil region" evidence="1">
    <location>
        <begin position="91"/>
        <end position="128"/>
    </location>
</feature>
<sequence length="319" mass="37625">MNRKEAIENKGHTVLVDSHPDCVCYGVLTDIDTPENKIWQGTVKINGIHTVNTARIASHPPYQEGEEVTVSGTKIRPFTGKTTHSYRASLLNAIQVLEKETNGSIKELEEEKQQLQELRVDLGNKRGKAEDPFLYFHLTEEYKEIILQEQSYDEKMSLEGCPFEMDWFDTKANRWTKVMHENQWVFKTATGKRIRLQPKDTIRIHKEQFEPFQILLNELESPSKQSLARLMHYYGFQRKHMVQCHNTLLRQLLEAEEDRQFSGVNFIICQKNESFLMIQHRYERKLHSDRDDYVYDRFECTSDLNERQVITYTNMQTSQ</sequence>
<dbReference type="OrthoDB" id="2942325at2"/>
<evidence type="ECO:0000313" key="3">
    <source>
        <dbReference type="Proteomes" id="UP000198853"/>
    </source>
</evidence>
<protein>
    <recommendedName>
        <fullName evidence="4">DUF2777 domain-containing protein</fullName>
    </recommendedName>
</protein>
<reference evidence="2 3" key="1">
    <citation type="submission" date="2016-10" db="EMBL/GenBank/DDBJ databases">
        <authorList>
            <person name="de Groot N.N."/>
        </authorList>
    </citation>
    <scope>NUCLEOTIDE SEQUENCE [LARGE SCALE GENOMIC DNA]</scope>
    <source>
        <strain evidence="2 3">DSM 21771</strain>
    </source>
</reference>
<dbReference type="Pfam" id="PF10949">
    <property type="entry name" value="DUF2777"/>
    <property type="match status" value="1"/>
</dbReference>
<evidence type="ECO:0008006" key="4">
    <source>
        <dbReference type="Google" id="ProtNLM"/>
    </source>
</evidence>
<name>A0A1G8J8J9_9BACI</name>
<dbReference type="Proteomes" id="UP000198853">
    <property type="component" value="Unassembled WGS sequence"/>
</dbReference>
<keyword evidence="3" id="KW-1185">Reference proteome</keyword>
<evidence type="ECO:0000256" key="1">
    <source>
        <dbReference type="SAM" id="Coils"/>
    </source>
</evidence>
<dbReference type="InterPro" id="IPR024488">
    <property type="entry name" value="DUF2777"/>
</dbReference>
<gene>
    <name evidence="2" type="ORF">SAMN04488123_10199</name>
</gene>
<organism evidence="2 3">
    <name type="scientific">Natribacillus halophilus</name>
    <dbReference type="NCBI Taxonomy" id="549003"/>
    <lineage>
        <taxon>Bacteria</taxon>
        <taxon>Bacillati</taxon>
        <taxon>Bacillota</taxon>
        <taxon>Bacilli</taxon>
        <taxon>Bacillales</taxon>
        <taxon>Bacillaceae</taxon>
        <taxon>Natribacillus</taxon>
    </lineage>
</organism>
<dbReference type="EMBL" id="FNEN01000001">
    <property type="protein sequence ID" value="SDI27584.1"/>
    <property type="molecule type" value="Genomic_DNA"/>
</dbReference>
<keyword evidence="1" id="KW-0175">Coiled coil</keyword>
<accession>A0A1G8J8J9</accession>